<keyword evidence="2" id="KW-0560">Oxidoreductase</keyword>
<evidence type="ECO:0000313" key="2">
    <source>
        <dbReference type="EMBL" id="KAK4443624.1"/>
    </source>
</evidence>
<feature type="chain" id="PRO_5043945097" evidence="1">
    <location>
        <begin position="19"/>
        <end position="334"/>
    </location>
</feature>
<dbReference type="PANTHER" id="PTHR34315:SF1">
    <property type="entry name" value="INTRADIOL RING-CLEAVAGE DIOXYGENASES DOMAIN-CONTAINING PROTEIN-RELATED"/>
    <property type="match status" value="1"/>
</dbReference>
<gene>
    <name evidence="2" type="ORF">QBC34DRAFT_488237</name>
</gene>
<dbReference type="Gene3D" id="2.60.130.10">
    <property type="entry name" value="Aromatic compound dioxygenase"/>
    <property type="match status" value="1"/>
</dbReference>
<protein>
    <submittedName>
        <fullName evidence="2">Intradiol ring-cleavage dioxygenase</fullName>
    </submittedName>
</protein>
<dbReference type="SUPFAM" id="SSF49482">
    <property type="entry name" value="Aromatic compound dioxygenase"/>
    <property type="match status" value="1"/>
</dbReference>
<dbReference type="PANTHER" id="PTHR34315">
    <property type="match status" value="1"/>
</dbReference>
<reference evidence="2" key="2">
    <citation type="submission" date="2023-05" db="EMBL/GenBank/DDBJ databases">
        <authorList>
            <consortium name="Lawrence Berkeley National Laboratory"/>
            <person name="Steindorff A."/>
            <person name="Hensen N."/>
            <person name="Bonometti L."/>
            <person name="Westerberg I."/>
            <person name="Brannstrom I.O."/>
            <person name="Guillou S."/>
            <person name="Cros-Aarteil S."/>
            <person name="Calhoun S."/>
            <person name="Haridas S."/>
            <person name="Kuo A."/>
            <person name="Mondo S."/>
            <person name="Pangilinan J."/>
            <person name="Riley R."/>
            <person name="Labutti K."/>
            <person name="Andreopoulos B."/>
            <person name="Lipzen A."/>
            <person name="Chen C."/>
            <person name="Yanf M."/>
            <person name="Daum C."/>
            <person name="Ng V."/>
            <person name="Clum A."/>
            <person name="Ohm R."/>
            <person name="Martin F."/>
            <person name="Silar P."/>
            <person name="Natvig D."/>
            <person name="Lalanne C."/>
            <person name="Gautier V."/>
            <person name="Ament-Velasquez S.L."/>
            <person name="Kruys A."/>
            <person name="Hutchinson M.I."/>
            <person name="Powell A.J."/>
            <person name="Barry K."/>
            <person name="Miller A.N."/>
            <person name="Grigoriev I.V."/>
            <person name="Debuchy R."/>
            <person name="Gladieux P."/>
            <person name="Thoren M.H."/>
            <person name="Johannesson H."/>
        </authorList>
    </citation>
    <scope>NUCLEOTIDE SEQUENCE</scope>
    <source>
        <strain evidence="2">PSN243</strain>
    </source>
</reference>
<reference evidence="2" key="1">
    <citation type="journal article" date="2023" name="Mol. Phylogenet. Evol.">
        <title>Genome-scale phylogeny and comparative genomics of the fungal order Sordariales.</title>
        <authorList>
            <person name="Hensen N."/>
            <person name="Bonometti L."/>
            <person name="Westerberg I."/>
            <person name="Brannstrom I.O."/>
            <person name="Guillou S."/>
            <person name="Cros-Aarteil S."/>
            <person name="Calhoun S."/>
            <person name="Haridas S."/>
            <person name="Kuo A."/>
            <person name="Mondo S."/>
            <person name="Pangilinan J."/>
            <person name="Riley R."/>
            <person name="LaButti K."/>
            <person name="Andreopoulos B."/>
            <person name="Lipzen A."/>
            <person name="Chen C."/>
            <person name="Yan M."/>
            <person name="Daum C."/>
            <person name="Ng V."/>
            <person name="Clum A."/>
            <person name="Steindorff A."/>
            <person name="Ohm R.A."/>
            <person name="Martin F."/>
            <person name="Silar P."/>
            <person name="Natvig D.O."/>
            <person name="Lalanne C."/>
            <person name="Gautier V."/>
            <person name="Ament-Velasquez S.L."/>
            <person name="Kruys A."/>
            <person name="Hutchinson M.I."/>
            <person name="Powell A.J."/>
            <person name="Barry K."/>
            <person name="Miller A.N."/>
            <person name="Grigoriev I.V."/>
            <person name="Debuchy R."/>
            <person name="Gladieux P."/>
            <person name="Hiltunen Thoren M."/>
            <person name="Johannesson H."/>
        </authorList>
    </citation>
    <scope>NUCLEOTIDE SEQUENCE</scope>
    <source>
        <strain evidence="2">PSN243</strain>
    </source>
</reference>
<dbReference type="GO" id="GO:0016702">
    <property type="term" value="F:oxidoreductase activity, acting on single donors with incorporation of molecular oxygen, incorporation of two atoms of oxygen"/>
    <property type="evidence" value="ECO:0007669"/>
    <property type="project" value="InterPro"/>
</dbReference>
<keyword evidence="1" id="KW-0732">Signal</keyword>
<dbReference type="EMBL" id="MU865989">
    <property type="protein sequence ID" value="KAK4443624.1"/>
    <property type="molecule type" value="Genomic_DNA"/>
</dbReference>
<feature type="signal peptide" evidence="1">
    <location>
        <begin position="1"/>
        <end position="18"/>
    </location>
</feature>
<evidence type="ECO:0000256" key="1">
    <source>
        <dbReference type="SAM" id="SignalP"/>
    </source>
</evidence>
<proteinExistence type="predicted"/>
<dbReference type="AlphaFoldDB" id="A0AAV9G686"/>
<keyword evidence="2" id="KW-0223">Dioxygenase</keyword>
<dbReference type="CDD" id="cd03457">
    <property type="entry name" value="intradiol_dioxygenase_like"/>
    <property type="match status" value="1"/>
</dbReference>
<name>A0AAV9G686_9PEZI</name>
<comment type="caution">
    <text evidence="2">The sequence shown here is derived from an EMBL/GenBank/DDBJ whole genome shotgun (WGS) entry which is preliminary data.</text>
</comment>
<dbReference type="GO" id="GO:0008199">
    <property type="term" value="F:ferric iron binding"/>
    <property type="evidence" value="ECO:0007669"/>
    <property type="project" value="InterPro"/>
</dbReference>
<organism evidence="2 3">
    <name type="scientific">Podospora aff. communis PSN243</name>
    <dbReference type="NCBI Taxonomy" id="3040156"/>
    <lineage>
        <taxon>Eukaryota</taxon>
        <taxon>Fungi</taxon>
        <taxon>Dikarya</taxon>
        <taxon>Ascomycota</taxon>
        <taxon>Pezizomycotina</taxon>
        <taxon>Sordariomycetes</taxon>
        <taxon>Sordariomycetidae</taxon>
        <taxon>Sordariales</taxon>
        <taxon>Podosporaceae</taxon>
        <taxon>Podospora</taxon>
    </lineage>
</organism>
<dbReference type="Proteomes" id="UP001321760">
    <property type="component" value="Unassembled WGS sequence"/>
</dbReference>
<sequence length="334" mass="36522">MRVAALLVGALAVTGVPAHPGEDISKEIADPEAMLKQLSHRSLNHCVDKIKGSALEARSIARRHELAASIMKKGGLVARDDEPIDKSHKSDAGYTMDTPITEIFGSNASCVLAPEVTEGPYYVTGEFVRQHIAESQKGVNLHLDIQVLNTETCEPVAGVYVEVWQTNSTGVYGGIVAKGDGNPDDKSNAKKTWLRGFQNSTEDGVVQFHTLFPGHYHGRAPHIHVAVHVNATAFRNHTIKNTNAFHSGQIFFDQDLINEVEKQKPYNTNQQTLVNNTDDGILRAAMAHGSDPFANYVYLNGKDVTDGLLGWISFGINTSYTRTIHPAGEFHGWE</sequence>
<evidence type="ECO:0000313" key="3">
    <source>
        <dbReference type="Proteomes" id="UP001321760"/>
    </source>
</evidence>
<accession>A0AAV9G686</accession>
<dbReference type="InterPro" id="IPR015889">
    <property type="entry name" value="Intradiol_dOase_core"/>
</dbReference>
<keyword evidence="3" id="KW-1185">Reference proteome</keyword>